<keyword evidence="7" id="KW-0694">RNA-binding</keyword>
<keyword evidence="5" id="KW-0547">Nucleotide-binding</keyword>
<dbReference type="InterPro" id="IPR023382">
    <property type="entry name" value="MnmA-like_central_sf"/>
</dbReference>
<name>A0A1F7RI41_9BACT</name>
<sequence>MNKVGVVLNTKGDVIGAHKGVYSYTIGQRKGFGIAGGKPLYVTSIDPVSNTIILGDDKELWKDGLVGTDTSWITGLPVDLPLRVQAKIRYRSEPADAEIVSFDRSNNQVIVRFLKPQRAITPGQAVVFYKDDLVVGGAWIKKSFSWNHAN</sequence>
<dbReference type="EC" id="2.8.1.13" evidence="1"/>
<proteinExistence type="predicted"/>
<evidence type="ECO:0000256" key="3">
    <source>
        <dbReference type="ARBA" id="ARBA00022679"/>
    </source>
</evidence>
<dbReference type="EMBL" id="MGDD01000350">
    <property type="protein sequence ID" value="OGL41246.1"/>
    <property type="molecule type" value="Genomic_DNA"/>
</dbReference>
<feature type="domain" description="tRNA-specific 2-thiouridylase MnmA-like C-terminal" evidence="10">
    <location>
        <begin position="63"/>
        <end position="140"/>
    </location>
</feature>
<dbReference type="InterPro" id="IPR046884">
    <property type="entry name" value="MnmA-like_central"/>
</dbReference>
<reference evidence="12 13" key="1">
    <citation type="journal article" date="2016" name="Nat. Commun.">
        <title>Thousands of microbial genomes shed light on interconnected biogeochemical processes in an aquifer system.</title>
        <authorList>
            <person name="Anantharaman K."/>
            <person name="Brown C.T."/>
            <person name="Hug L.A."/>
            <person name="Sharon I."/>
            <person name="Castelle C.J."/>
            <person name="Probst A.J."/>
            <person name="Thomas B.C."/>
            <person name="Singh A."/>
            <person name="Wilkins M.J."/>
            <person name="Karaoz U."/>
            <person name="Brodie E.L."/>
            <person name="Williams K.H."/>
            <person name="Hubbard S.S."/>
            <person name="Banfield J.F."/>
        </authorList>
    </citation>
    <scope>NUCLEOTIDE SEQUENCE [LARGE SCALE GENOMIC DNA]</scope>
</reference>
<evidence type="ECO:0000313" key="13">
    <source>
        <dbReference type="Proteomes" id="UP000179266"/>
    </source>
</evidence>
<keyword evidence="2" id="KW-0820">tRNA-binding</keyword>
<feature type="domain" description="tRNA-specific 2-thiouridylase MnmA-like central" evidence="11">
    <location>
        <begin position="3"/>
        <end position="56"/>
    </location>
</feature>
<dbReference type="Gene3D" id="2.40.30.10">
    <property type="entry name" value="Translation factors"/>
    <property type="match status" value="1"/>
</dbReference>
<protein>
    <recommendedName>
        <fullName evidence="1">tRNA-uridine 2-sulfurtransferase</fullName>
        <ecNumber evidence="1">2.8.1.13</ecNumber>
    </recommendedName>
</protein>
<dbReference type="AlphaFoldDB" id="A0A1F7RI41"/>
<dbReference type="PANTHER" id="PTHR11933:SF5">
    <property type="entry name" value="MITOCHONDRIAL TRNA-SPECIFIC 2-THIOURIDYLASE 1"/>
    <property type="match status" value="1"/>
</dbReference>
<dbReference type="Pfam" id="PF20258">
    <property type="entry name" value="tRNA_Me_trans_C"/>
    <property type="match status" value="1"/>
</dbReference>
<comment type="caution">
    <text evidence="12">The sequence shown here is derived from an EMBL/GenBank/DDBJ whole genome shotgun (WGS) entry which is preliminary data.</text>
</comment>
<evidence type="ECO:0000256" key="8">
    <source>
        <dbReference type="ARBA" id="ARBA00023157"/>
    </source>
</evidence>
<evidence type="ECO:0000259" key="10">
    <source>
        <dbReference type="Pfam" id="PF20258"/>
    </source>
</evidence>
<dbReference type="Pfam" id="PF20259">
    <property type="entry name" value="tRNA_Me_trans_M"/>
    <property type="match status" value="1"/>
</dbReference>
<comment type="catalytic activity">
    <reaction evidence="9">
        <text>S-sulfanyl-L-cysteinyl-[protein] + uridine(34) in tRNA + AH2 + ATP = 2-thiouridine(34) in tRNA + L-cysteinyl-[protein] + A + AMP + diphosphate + H(+)</text>
        <dbReference type="Rhea" id="RHEA:47032"/>
        <dbReference type="Rhea" id="RHEA-COMP:10131"/>
        <dbReference type="Rhea" id="RHEA-COMP:11726"/>
        <dbReference type="Rhea" id="RHEA-COMP:11727"/>
        <dbReference type="Rhea" id="RHEA-COMP:11728"/>
        <dbReference type="ChEBI" id="CHEBI:13193"/>
        <dbReference type="ChEBI" id="CHEBI:15378"/>
        <dbReference type="ChEBI" id="CHEBI:17499"/>
        <dbReference type="ChEBI" id="CHEBI:29950"/>
        <dbReference type="ChEBI" id="CHEBI:30616"/>
        <dbReference type="ChEBI" id="CHEBI:33019"/>
        <dbReference type="ChEBI" id="CHEBI:61963"/>
        <dbReference type="ChEBI" id="CHEBI:65315"/>
        <dbReference type="ChEBI" id="CHEBI:87170"/>
        <dbReference type="ChEBI" id="CHEBI:456215"/>
        <dbReference type="EC" id="2.8.1.13"/>
    </reaction>
</comment>
<dbReference type="GO" id="GO:0005524">
    <property type="term" value="F:ATP binding"/>
    <property type="evidence" value="ECO:0007669"/>
    <property type="project" value="UniProtKB-KW"/>
</dbReference>
<evidence type="ECO:0000256" key="5">
    <source>
        <dbReference type="ARBA" id="ARBA00022741"/>
    </source>
</evidence>
<evidence type="ECO:0000256" key="1">
    <source>
        <dbReference type="ARBA" id="ARBA00011949"/>
    </source>
</evidence>
<keyword evidence="3" id="KW-0808">Transferase</keyword>
<organism evidence="12 13">
    <name type="scientific">Candidatus Schekmanbacteria bacterium RBG_13_48_7</name>
    <dbReference type="NCBI Taxonomy" id="1817878"/>
    <lineage>
        <taxon>Bacteria</taxon>
        <taxon>Candidatus Schekmaniibacteriota</taxon>
    </lineage>
</organism>
<accession>A0A1F7RI41</accession>
<evidence type="ECO:0000256" key="4">
    <source>
        <dbReference type="ARBA" id="ARBA00022694"/>
    </source>
</evidence>
<keyword evidence="8" id="KW-1015">Disulfide bond</keyword>
<dbReference type="GO" id="GO:0002143">
    <property type="term" value="P:tRNA wobble position uridine thiolation"/>
    <property type="evidence" value="ECO:0007669"/>
    <property type="project" value="TreeGrafter"/>
</dbReference>
<dbReference type="Proteomes" id="UP000179266">
    <property type="component" value="Unassembled WGS sequence"/>
</dbReference>
<evidence type="ECO:0000256" key="6">
    <source>
        <dbReference type="ARBA" id="ARBA00022840"/>
    </source>
</evidence>
<evidence type="ECO:0000256" key="9">
    <source>
        <dbReference type="ARBA" id="ARBA00051542"/>
    </source>
</evidence>
<evidence type="ECO:0000256" key="7">
    <source>
        <dbReference type="ARBA" id="ARBA00022884"/>
    </source>
</evidence>
<dbReference type="FunFam" id="2.30.30.280:FF:000001">
    <property type="entry name" value="tRNA-specific 2-thiouridylase MnmA"/>
    <property type="match status" value="1"/>
</dbReference>
<keyword evidence="6" id="KW-0067">ATP-binding</keyword>
<dbReference type="GO" id="GO:0000049">
    <property type="term" value="F:tRNA binding"/>
    <property type="evidence" value="ECO:0007669"/>
    <property type="project" value="UniProtKB-KW"/>
</dbReference>
<dbReference type="Gene3D" id="2.30.30.280">
    <property type="entry name" value="Adenine nucleotide alpha hydrolases-like domains"/>
    <property type="match status" value="1"/>
</dbReference>
<evidence type="ECO:0000256" key="2">
    <source>
        <dbReference type="ARBA" id="ARBA00022555"/>
    </source>
</evidence>
<evidence type="ECO:0000259" key="11">
    <source>
        <dbReference type="Pfam" id="PF20259"/>
    </source>
</evidence>
<evidence type="ECO:0000313" key="12">
    <source>
        <dbReference type="EMBL" id="OGL41246.1"/>
    </source>
</evidence>
<keyword evidence="4" id="KW-0819">tRNA processing</keyword>
<dbReference type="GO" id="GO:0103016">
    <property type="term" value="F:tRNA-uridine 2-sulfurtransferase activity"/>
    <property type="evidence" value="ECO:0007669"/>
    <property type="project" value="UniProtKB-EC"/>
</dbReference>
<dbReference type="PANTHER" id="PTHR11933">
    <property type="entry name" value="TRNA 5-METHYLAMINOMETHYL-2-THIOURIDYLATE -METHYLTRANSFERASE"/>
    <property type="match status" value="1"/>
</dbReference>
<gene>
    <name evidence="12" type="ORF">A2161_22420</name>
</gene>
<dbReference type="InterPro" id="IPR046885">
    <property type="entry name" value="MnmA-like_C"/>
</dbReference>